<evidence type="ECO:0000313" key="2">
    <source>
        <dbReference type="EMBL" id="MBL7559545.1"/>
    </source>
</evidence>
<accession>A0ABS1WK97</accession>
<dbReference type="Proteomes" id="UP000605013">
    <property type="component" value="Unassembled WGS sequence"/>
</dbReference>
<name>A0ABS1WK97_9FLAO</name>
<dbReference type="PANTHER" id="PTHR47432">
    <property type="entry name" value="CELL WALL ASSEMBLY REGULATOR SMI1"/>
    <property type="match status" value="1"/>
</dbReference>
<keyword evidence="3" id="KW-1185">Reference proteome</keyword>
<feature type="domain" description="Knr4/Smi1-like" evidence="1">
    <location>
        <begin position="209"/>
        <end position="331"/>
    </location>
</feature>
<dbReference type="InterPro" id="IPR018958">
    <property type="entry name" value="Knr4/Smi1-like_dom"/>
</dbReference>
<gene>
    <name evidence="2" type="ORF">JAO71_06965</name>
</gene>
<dbReference type="InterPro" id="IPR051873">
    <property type="entry name" value="KNR4/SMI1_regulator"/>
</dbReference>
<dbReference type="Pfam" id="PF09346">
    <property type="entry name" value="SMI1_KNR4"/>
    <property type="match status" value="1"/>
</dbReference>
<sequence length="351" mass="40858">MKTIVDYTDRVKDMKWEDFNFETISINTLPKLDNPTHYKNSFIFRDALLQAIKDHFNQAVFKLLFITPDQSLIRKFYGIAFLDNKTIATVNFKVTPTFKTWFDAIDKKDKNQQTDTSNIYSFADNLFSKQPSSNYDKELIIKNTDEFIMHQIPNQFIAEQLTKEKTDFITPYIELDVTYNLDDIKTSFETLVAKKNLIVTPAKNNDTAYAKFKNEAGFDFPEILKSFLTLHNGVKNTAFMSAEQIVLEWVNWKMIYDDWTQGDLLDNYSTNEGKALLMYTTPYWIPFFDLQNGNFLAIDFAPNTKGVPGQIIRFGADQEIGYIEDKNLNSFLLNLANDQSDIEDFEWLQTN</sequence>
<organism evidence="2 3">
    <name type="scientific">Olleya sediminilitoris</name>
    <dbReference type="NCBI Taxonomy" id="2795739"/>
    <lineage>
        <taxon>Bacteria</taxon>
        <taxon>Pseudomonadati</taxon>
        <taxon>Bacteroidota</taxon>
        <taxon>Flavobacteriia</taxon>
        <taxon>Flavobacteriales</taxon>
        <taxon>Flavobacteriaceae</taxon>
    </lineage>
</organism>
<dbReference type="SUPFAM" id="SSF160631">
    <property type="entry name" value="SMI1/KNR4-like"/>
    <property type="match status" value="1"/>
</dbReference>
<dbReference type="EMBL" id="JAEMEF010000004">
    <property type="protein sequence ID" value="MBL7559545.1"/>
    <property type="molecule type" value="Genomic_DNA"/>
</dbReference>
<reference evidence="2 3" key="1">
    <citation type="submission" date="2020-12" db="EMBL/GenBank/DDBJ databases">
        <title>Olleya sediminilitoris sp. nov., isolated from a tidal flat.</title>
        <authorList>
            <person name="Park S."/>
            <person name="Yoon J.-H."/>
        </authorList>
    </citation>
    <scope>NUCLEOTIDE SEQUENCE [LARGE SCALE GENOMIC DNA]</scope>
    <source>
        <strain evidence="2 3">YSTF-M6</strain>
    </source>
</reference>
<proteinExistence type="predicted"/>
<protein>
    <submittedName>
        <fullName evidence="2">SMI1/KNR4 family protein</fullName>
    </submittedName>
</protein>
<dbReference type="RefSeq" id="WP_202999814.1">
    <property type="nucleotide sequence ID" value="NZ_JAEMEF010000004.1"/>
</dbReference>
<evidence type="ECO:0000313" key="3">
    <source>
        <dbReference type="Proteomes" id="UP000605013"/>
    </source>
</evidence>
<evidence type="ECO:0000259" key="1">
    <source>
        <dbReference type="Pfam" id="PF09346"/>
    </source>
</evidence>
<dbReference type="InterPro" id="IPR037883">
    <property type="entry name" value="Knr4/Smi1-like_sf"/>
</dbReference>
<dbReference type="PANTHER" id="PTHR47432:SF1">
    <property type="entry name" value="CELL WALL ASSEMBLY REGULATOR SMI1"/>
    <property type="match status" value="1"/>
</dbReference>
<comment type="caution">
    <text evidence="2">The sequence shown here is derived from an EMBL/GenBank/DDBJ whole genome shotgun (WGS) entry which is preliminary data.</text>
</comment>